<keyword evidence="4" id="KW-1185">Reference proteome</keyword>
<dbReference type="SUPFAM" id="SSF53448">
    <property type="entry name" value="Nucleotide-diphospho-sugar transferases"/>
    <property type="match status" value="1"/>
</dbReference>
<dbReference type="EMBL" id="NBBI01000006">
    <property type="protein sequence ID" value="OWK28373.1"/>
    <property type="molecule type" value="Genomic_DNA"/>
</dbReference>
<dbReference type="OrthoDB" id="9779263at2"/>
<comment type="caution">
    <text evidence="3">The sequence shown here is derived from an EMBL/GenBank/DDBJ whole genome shotgun (WGS) entry which is preliminary data.</text>
</comment>
<organism evidence="3 4">
    <name type="scientific">Sphingomonas dokdonensis</name>
    <dbReference type="NCBI Taxonomy" id="344880"/>
    <lineage>
        <taxon>Bacteria</taxon>
        <taxon>Pseudomonadati</taxon>
        <taxon>Pseudomonadota</taxon>
        <taxon>Alphaproteobacteria</taxon>
        <taxon>Sphingomonadales</taxon>
        <taxon>Sphingomonadaceae</taxon>
        <taxon>Sphingomonas</taxon>
    </lineage>
</organism>
<dbReference type="CDD" id="cd04182">
    <property type="entry name" value="GT_2_like_f"/>
    <property type="match status" value="1"/>
</dbReference>
<dbReference type="InterPro" id="IPR029044">
    <property type="entry name" value="Nucleotide-diphossugar_trans"/>
</dbReference>
<proteinExistence type="predicted"/>
<dbReference type="RefSeq" id="WP_088368097.1">
    <property type="nucleotide sequence ID" value="NZ_NBBI01000006.1"/>
</dbReference>
<evidence type="ECO:0000313" key="4">
    <source>
        <dbReference type="Proteomes" id="UP000197290"/>
    </source>
</evidence>
<evidence type="ECO:0000259" key="2">
    <source>
        <dbReference type="Pfam" id="PF12804"/>
    </source>
</evidence>
<dbReference type="Pfam" id="PF12804">
    <property type="entry name" value="NTP_transf_3"/>
    <property type="match status" value="1"/>
</dbReference>
<dbReference type="AlphaFoldDB" id="A0A245ZF84"/>
<dbReference type="GO" id="GO:0016779">
    <property type="term" value="F:nucleotidyltransferase activity"/>
    <property type="evidence" value="ECO:0007669"/>
    <property type="project" value="UniProtKB-ARBA"/>
</dbReference>
<dbReference type="PANTHER" id="PTHR43777">
    <property type="entry name" value="MOLYBDENUM COFACTOR CYTIDYLYLTRANSFERASE"/>
    <property type="match status" value="1"/>
</dbReference>
<evidence type="ECO:0000256" key="1">
    <source>
        <dbReference type="ARBA" id="ARBA00022842"/>
    </source>
</evidence>
<keyword evidence="1" id="KW-0460">Magnesium</keyword>
<dbReference type="Gene3D" id="3.90.550.10">
    <property type="entry name" value="Spore Coat Polysaccharide Biosynthesis Protein SpsA, Chain A"/>
    <property type="match status" value="1"/>
</dbReference>
<accession>A0A245ZF84</accession>
<protein>
    <submittedName>
        <fullName evidence="3">Purine catabolism protein PucB</fullName>
    </submittedName>
</protein>
<sequence>MIAAEDTILVLLAAGKSARFAGAESKLDASVNGAPLGLHAAHTLSGLTFKARVAIVRRCRIDYAAHGFEMVRNEDPVGDMASSIRLGIRSAQRHGAAAVLIALADMPRLSAHHVQRLLAAADGAHSVVASASAGSAPKPPALFGSARFDELLSLSGDHGARDLIRAGRLVEAPAATLVDIDTHADLAALAAAPVP</sequence>
<feature type="domain" description="MobA-like NTP transferase" evidence="2">
    <location>
        <begin position="10"/>
        <end position="166"/>
    </location>
</feature>
<name>A0A245ZF84_9SPHN</name>
<dbReference type="Proteomes" id="UP000197290">
    <property type="component" value="Unassembled WGS sequence"/>
</dbReference>
<dbReference type="PANTHER" id="PTHR43777:SF1">
    <property type="entry name" value="MOLYBDENUM COFACTOR CYTIDYLYLTRANSFERASE"/>
    <property type="match status" value="1"/>
</dbReference>
<evidence type="ECO:0000313" key="3">
    <source>
        <dbReference type="EMBL" id="OWK28373.1"/>
    </source>
</evidence>
<gene>
    <name evidence="3" type="primary">pucB</name>
    <name evidence="3" type="ORF">SPDO_27750</name>
</gene>
<dbReference type="InterPro" id="IPR025877">
    <property type="entry name" value="MobA-like_NTP_Trfase"/>
</dbReference>
<reference evidence="3 4" key="1">
    <citation type="submission" date="2017-03" db="EMBL/GenBank/DDBJ databases">
        <title>Genome sequence of Sphingomonas dokdonensis DSM 21029.</title>
        <authorList>
            <person name="Poehlein A."/>
            <person name="Wuebbeler J.H."/>
            <person name="Steinbuechel A."/>
            <person name="Daniel R."/>
        </authorList>
    </citation>
    <scope>NUCLEOTIDE SEQUENCE [LARGE SCALE GENOMIC DNA]</scope>
    <source>
        <strain evidence="3 4">DSM 21029</strain>
    </source>
</reference>